<sequence length="139" mass="15928">MFPIPQTFPTNNTHRMVLFLDHQLHGDYERIEDILANAARHTRAASEALAQLPYEALKPIQGWARDLEKHSERRRFLTDDYRHAARSALRELAKLEPEMASGPIDSAMRNLRDALEASHRVTDLLAAEQEIARSRGHHS</sequence>
<dbReference type="RefSeq" id="WP_188477184.1">
    <property type="nucleotide sequence ID" value="NZ_BMFJ01000001.1"/>
</dbReference>
<dbReference type="EMBL" id="BMFJ01000001">
    <property type="protein sequence ID" value="GGE29140.1"/>
    <property type="molecule type" value="Genomic_DNA"/>
</dbReference>
<comment type="caution">
    <text evidence="1">The sequence shown here is derived from an EMBL/GenBank/DDBJ whole genome shotgun (WGS) entry which is preliminary data.</text>
</comment>
<organism evidence="1 2">
    <name type="scientific">Primorskyibacter flagellatus</name>
    <dbReference type="NCBI Taxonomy" id="1387277"/>
    <lineage>
        <taxon>Bacteria</taxon>
        <taxon>Pseudomonadati</taxon>
        <taxon>Pseudomonadota</taxon>
        <taxon>Alphaproteobacteria</taxon>
        <taxon>Rhodobacterales</taxon>
        <taxon>Roseobacteraceae</taxon>
        <taxon>Primorskyibacter</taxon>
    </lineage>
</organism>
<dbReference type="AlphaFoldDB" id="A0A917A5T9"/>
<accession>A0A917A5T9</accession>
<gene>
    <name evidence="1" type="ORF">GCM10011360_16560</name>
</gene>
<evidence type="ECO:0000313" key="1">
    <source>
        <dbReference type="EMBL" id="GGE29140.1"/>
    </source>
</evidence>
<name>A0A917A5T9_9RHOB</name>
<evidence type="ECO:0000313" key="2">
    <source>
        <dbReference type="Proteomes" id="UP000612855"/>
    </source>
</evidence>
<protein>
    <submittedName>
        <fullName evidence="1">Uncharacterized protein</fullName>
    </submittedName>
</protein>
<proteinExistence type="predicted"/>
<keyword evidence="2" id="KW-1185">Reference proteome</keyword>
<dbReference type="Proteomes" id="UP000612855">
    <property type="component" value="Unassembled WGS sequence"/>
</dbReference>
<reference evidence="2" key="1">
    <citation type="journal article" date="2019" name="Int. J. Syst. Evol. Microbiol.">
        <title>The Global Catalogue of Microorganisms (GCM) 10K type strain sequencing project: providing services to taxonomists for standard genome sequencing and annotation.</title>
        <authorList>
            <consortium name="The Broad Institute Genomics Platform"/>
            <consortium name="The Broad Institute Genome Sequencing Center for Infectious Disease"/>
            <person name="Wu L."/>
            <person name="Ma J."/>
        </authorList>
    </citation>
    <scope>NUCLEOTIDE SEQUENCE [LARGE SCALE GENOMIC DNA]</scope>
    <source>
        <strain evidence="2">CGMCC 1.12664</strain>
    </source>
</reference>